<protein>
    <submittedName>
        <fullName evidence="1">Uncharacterized protein</fullName>
    </submittedName>
</protein>
<dbReference type="EMBL" id="DF933800">
    <property type="protein sequence ID" value="GAM33449.1"/>
    <property type="molecule type" value="Genomic_DNA"/>
</dbReference>
<organism evidence="1 2">
    <name type="scientific">Talaromyces pinophilus</name>
    <name type="common">Penicillium pinophilum</name>
    <dbReference type="NCBI Taxonomy" id="128442"/>
    <lineage>
        <taxon>Eukaryota</taxon>
        <taxon>Fungi</taxon>
        <taxon>Dikarya</taxon>
        <taxon>Ascomycota</taxon>
        <taxon>Pezizomycotina</taxon>
        <taxon>Eurotiomycetes</taxon>
        <taxon>Eurotiomycetidae</taxon>
        <taxon>Eurotiales</taxon>
        <taxon>Trichocomaceae</taxon>
        <taxon>Talaromyces</taxon>
        <taxon>Talaromyces sect. Talaromyces</taxon>
    </lineage>
</organism>
<keyword evidence="2" id="KW-1185">Reference proteome</keyword>
<accession>A0A0B8N0A4</accession>
<proteinExistence type="predicted"/>
<name>A0A0B8N0A4_TALPI</name>
<gene>
    <name evidence="1" type="ORF">TCE0_004r00347</name>
</gene>
<dbReference type="Proteomes" id="UP000053095">
    <property type="component" value="Unassembled WGS sequence"/>
</dbReference>
<evidence type="ECO:0000313" key="1">
    <source>
        <dbReference type="EMBL" id="GAM33449.1"/>
    </source>
</evidence>
<reference evidence="2" key="1">
    <citation type="journal article" date="2015" name="Genome Announc.">
        <title>Draft genome sequence of Talaromyces cellulolyticus strain Y-94, a source of lignocellulosic biomass-degrading enzymes.</title>
        <authorList>
            <person name="Fujii T."/>
            <person name="Koike H."/>
            <person name="Sawayama S."/>
            <person name="Yano S."/>
            <person name="Inoue H."/>
        </authorList>
    </citation>
    <scope>NUCLEOTIDE SEQUENCE [LARGE SCALE GENOMIC DNA]</scope>
    <source>
        <strain evidence="2">Y-94</strain>
    </source>
</reference>
<dbReference type="AlphaFoldDB" id="A0A0B8N0A4"/>
<sequence>MVISQIISWPKELTEFRLHKSWGTDTSYQLDMPIVQSWLATHKTTLKYIKIEELQFGPPLHRALESPLGLSVAEFTSLEHLHLSRWLWGRQEGLMMAKPLDVSWARAEAELLLLAPKLRVFEWDFTMLGRGGPRVRWTAFGANDEEWLRIFAQVAICQRDRHSLEEIRIQFEPEDMGSGRESEVYPWDRMDRVREEVVQLSGGLVTLTYNKPRYSREEWKEHLEGERKLEMERETQDT</sequence>
<evidence type="ECO:0000313" key="2">
    <source>
        <dbReference type="Proteomes" id="UP000053095"/>
    </source>
</evidence>